<keyword evidence="1" id="KW-0812">Transmembrane</keyword>
<keyword evidence="1" id="KW-0472">Membrane</keyword>
<dbReference type="Proteomes" id="UP000236286">
    <property type="component" value="Unassembled WGS sequence"/>
</dbReference>
<proteinExistence type="predicted"/>
<keyword evidence="1" id="KW-1133">Transmembrane helix</keyword>
<protein>
    <submittedName>
        <fullName evidence="2">Uncharacterized protein</fullName>
    </submittedName>
</protein>
<gene>
    <name evidence="2" type="ORF">CR492_08530</name>
</gene>
<accession>A0A2J7TI62</accession>
<dbReference type="AlphaFoldDB" id="A0A2J7TI62"/>
<dbReference type="EMBL" id="PDZR01000007">
    <property type="protein sequence ID" value="PNG26439.1"/>
    <property type="molecule type" value="Genomic_DNA"/>
</dbReference>
<comment type="caution">
    <text evidence="2">The sequence shown here is derived from an EMBL/GenBank/DDBJ whole genome shotgun (WGS) entry which is preliminary data.</text>
</comment>
<name>A0A2J7TI62_METSI</name>
<organism evidence="2 3">
    <name type="scientific">Methylocella silvestris</name>
    <dbReference type="NCBI Taxonomy" id="199596"/>
    <lineage>
        <taxon>Bacteria</taxon>
        <taxon>Pseudomonadati</taxon>
        <taxon>Pseudomonadota</taxon>
        <taxon>Alphaproteobacteria</taxon>
        <taxon>Hyphomicrobiales</taxon>
        <taxon>Beijerinckiaceae</taxon>
        <taxon>Methylocella</taxon>
    </lineage>
</organism>
<evidence type="ECO:0000313" key="3">
    <source>
        <dbReference type="Proteomes" id="UP000236286"/>
    </source>
</evidence>
<evidence type="ECO:0000256" key="1">
    <source>
        <dbReference type="SAM" id="Phobius"/>
    </source>
</evidence>
<evidence type="ECO:0000313" key="2">
    <source>
        <dbReference type="EMBL" id="PNG26439.1"/>
    </source>
</evidence>
<sequence length="243" mass="24964">MLGEAAELAVAQGVAPEAALLGGGFITEAFFYRSLAAYLGVAFIEKEASLGTGTRYPHSISAGIAPLCGPGPRWLVAPRGATLGSLLRRRDEGEDMADSLAITTPTNMSRLVRALAAPMIARHASLALAIRYPQLSARGGATEAQCCAVIAAAAAIGLACALAPPISAALAIGAGVVFLAAISLRLFAGAASATRVSRPPRIDDRQLPPYSIIVALHKEARIVRELVAALDAIDYPALGSKLT</sequence>
<reference evidence="2 3" key="1">
    <citation type="submission" date="2017-10" db="EMBL/GenBank/DDBJ databases">
        <title>Genome announcement of Methylocella silvestris TVC from permafrost.</title>
        <authorList>
            <person name="Wang J."/>
            <person name="Geng K."/>
            <person name="Ul-Haque F."/>
            <person name="Crombie A.T."/>
            <person name="Street L.E."/>
            <person name="Wookey P.A."/>
            <person name="Murrell J.C."/>
            <person name="Pratscher J."/>
        </authorList>
    </citation>
    <scope>NUCLEOTIDE SEQUENCE [LARGE SCALE GENOMIC DNA]</scope>
    <source>
        <strain evidence="2 3">TVC</strain>
    </source>
</reference>
<feature type="transmembrane region" description="Helical" evidence="1">
    <location>
        <begin position="170"/>
        <end position="188"/>
    </location>
</feature>